<dbReference type="Proteomes" id="UP000199397">
    <property type="component" value="Unassembled WGS sequence"/>
</dbReference>
<protein>
    <submittedName>
        <fullName evidence="1">Uncharacterized protein</fullName>
    </submittedName>
</protein>
<accession>A0A1H4BJF0</accession>
<dbReference type="RefSeq" id="WP_093067362.1">
    <property type="nucleotide sequence ID" value="NZ_FNQP01000008.1"/>
</dbReference>
<dbReference type="AlphaFoldDB" id="A0A1H4BJF0"/>
<dbReference type="OrthoDB" id="6024050at2"/>
<reference evidence="1 2" key="1">
    <citation type="submission" date="2016-10" db="EMBL/GenBank/DDBJ databases">
        <authorList>
            <person name="de Groot N.N."/>
        </authorList>
    </citation>
    <scope>NUCLEOTIDE SEQUENCE [LARGE SCALE GENOMIC DNA]</scope>
    <source>
        <strain evidence="1 2">DSM 21228</strain>
    </source>
</reference>
<keyword evidence="2" id="KW-1185">Reference proteome</keyword>
<gene>
    <name evidence="1" type="ORF">SAMN05660964_01689</name>
</gene>
<dbReference type="EMBL" id="FNQP01000008">
    <property type="protein sequence ID" value="SEA48315.1"/>
    <property type="molecule type" value="Genomic_DNA"/>
</dbReference>
<proteinExistence type="predicted"/>
<dbReference type="STRING" id="525918.SAMN05660964_01689"/>
<name>A0A1H4BJF0_9GAMM</name>
<evidence type="ECO:0000313" key="2">
    <source>
        <dbReference type="Proteomes" id="UP000199397"/>
    </source>
</evidence>
<sequence>MDISNKKNRTELKSFFKKNSIPTESNFADLIDSMLNQKDDLLVKPANQPLSIVADTNKNALDIYTKIEDPLPTWKLRISDASTPEKPGFSLHDKINKSRLFIHETTGEVTLNTTTIYDSGALGIGTVAAQMGNTALVIRQKATETNRGIKLLGPPSTSGQFWIGSGKAVLEADGNATLHLMTNSADRLVISNNGNIGIAENNPTHKLHISSTTGVRQNYLYLSGNKTWSSLSFNAHHNENNNAWVFPDNTTTAVTLEMDHSTGLNQARFDVWTTTTQSKTAWALRLRILGDSGNVGIGVEQPSEKLEVNGNIKINGGIKTNFITQEDWIAPTLLNGWVYYGHVWNTAGYFKDSFGIVHLKGLIKNGSTGQPIFTLPAGYRPAQQELHAACTNSNTIGRIDIRANGEVIMESGSNAWISLDGITFRAVPVRFVPIFDPPFIHPPIN</sequence>
<organism evidence="1 2">
    <name type="scientific">Thiothrix caldifontis</name>
    <dbReference type="NCBI Taxonomy" id="525918"/>
    <lineage>
        <taxon>Bacteria</taxon>
        <taxon>Pseudomonadati</taxon>
        <taxon>Pseudomonadota</taxon>
        <taxon>Gammaproteobacteria</taxon>
        <taxon>Thiotrichales</taxon>
        <taxon>Thiotrichaceae</taxon>
        <taxon>Thiothrix</taxon>
    </lineage>
</organism>
<evidence type="ECO:0000313" key="1">
    <source>
        <dbReference type="EMBL" id="SEA48315.1"/>
    </source>
</evidence>